<dbReference type="EMBL" id="CP046072">
    <property type="protein sequence ID" value="QSZ42351.1"/>
    <property type="molecule type" value="Genomic_DNA"/>
</dbReference>
<evidence type="ECO:0000313" key="4">
    <source>
        <dbReference type="EMBL" id="QSZ42351.1"/>
    </source>
</evidence>
<sequence>MKNKQQWIWLHQDYPKFHYNIHKLLPKVTQIAQNIGQVKALISLLDTDSQNTIKVDLYTNEIVSTSAIEGEKLSRESVRSSIRKKLDSPFDTVHDKSTDHTDALADILMDTLLNAAPLELERLHKWHIALLSHTPSNFNKVKLGEFRDYDDMQIVSGPIGKEKVHYVGLPHGRISEDIKSFIEYINNSKDDMYIKSAVAHLWFVTIHPYDDGNGRIARIISDYIVSQSFGLEYKYFSISTAIASDRKNYYEKLEMSQNLTDNPSLDCTSWIAWYLDRFNDSLQETLNSIDKVMSKTKFWDKVRHVTLNQRQIKVLSKLLEYNAGEFQGSLTTKKYVAITKTSLATAKRDMQELLKYGCLYQIEGTQGRNIKYDLLYE</sequence>
<dbReference type="RefSeq" id="WP_207561168.1">
    <property type="nucleotide sequence ID" value="NZ_CP046072.1"/>
</dbReference>
<dbReference type="GO" id="GO:0005524">
    <property type="term" value="F:ATP binding"/>
    <property type="evidence" value="ECO:0007669"/>
    <property type="project" value="UniProtKB-KW"/>
</dbReference>
<dbReference type="PROSITE" id="PS51459">
    <property type="entry name" value="FIDO"/>
    <property type="match status" value="1"/>
</dbReference>
<dbReference type="KEGG" id="saqt:GJV85_09615"/>
<dbReference type="Proteomes" id="UP000671852">
    <property type="component" value="Chromosome"/>
</dbReference>
<feature type="active site" evidence="1">
    <location>
        <position position="207"/>
    </location>
</feature>
<dbReference type="Pfam" id="PF13776">
    <property type="entry name" value="DUF4172"/>
    <property type="match status" value="1"/>
</dbReference>
<dbReference type="SUPFAM" id="SSF140931">
    <property type="entry name" value="Fic-like"/>
    <property type="match status" value="1"/>
</dbReference>
<dbReference type="Gene3D" id="1.10.3290.10">
    <property type="entry name" value="Fido-like domain"/>
    <property type="match status" value="1"/>
</dbReference>
<dbReference type="InterPro" id="IPR040198">
    <property type="entry name" value="Fido_containing"/>
</dbReference>
<protein>
    <submittedName>
        <fullName evidence="4">DUF4172 domain-containing protein</fullName>
    </submittedName>
</protein>
<keyword evidence="5" id="KW-1185">Reference proteome</keyword>
<dbReference type="InterPro" id="IPR036597">
    <property type="entry name" value="Fido-like_dom_sf"/>
</dbReference>
<dbReference type="PANTHER" id="PTHR13504">
    <property type="entry name" value="FIDO DOMAIN-CONTAINING PROTEIN DDB_G0283145"/>
    <property type="match status" value="1"/>
</dbReference>
<feature type="domain" description="Fido" evidence="3">
    <location>
        <begin position="118"/>
        <end position="276"/>
    </location>
</feature>
<dbReference type="Pfam" id="PF02661">
    <property type="entry name" value="Fic"/>
    <property type="match status" value="1"/>
</dbReference>
<gene>
    <name evidence="4" type="ORF">GJV85_09615</name>
</gene>
<evidence type="ECO:0000313" key="5">
    <source>
        <dbReference type="Proteomes" id="UP000671852"/>
    </source>
</evidence>
<keyword evidence="2" id="KW-0067">ATP-binding</keyword>
<feature type="binding site" evidence="2">
    <location>
        <begin position="249"/>
        <end position="250"/>
    </location>
    <ligand>
        <name>ATP</name>
        <dbReference type="ChEBI" id="CHEBI:30616"/>
    </ligand>
</feature>
<evidence type="ECO:0000256" key="1">
    <source>
        <dbReference type="PIRSR" id="PIRSR640198-1"/>
    </source>
</evidence>
<name>A0A975GD44_9BACT</name>
<evidence type="ECO:0000256" key="2">
    <source>
        <dbReference type="PIRSR" id="PIRSR640198-2"/>
    </source>
</evidence>
<reference evidence="4" key="2">
    <citation type="submission" date="2021-04" db="EMBL/GenBank/DDBJ databases">
        <title>Isolation and characterization of a novel species of the genus Sulfurimonas.</title>
        <authorList>
            <person name="Fukui M."/>
        </authorList>
    </citation>
    <scope>NUCLEOTIDE SEQUENCE</scope>
    <source>
        <strain evidence="4">H1576</strain>
    </source>
</reference>
<reference evidence="4" key="1">
    <citation type="submission" date="2019-11" db="EMBL/GenBank/DDBJ databases">
        <authorList>
            <person name="Kojima H."/>
        </authorList>
    </citation>
    <scope>NUCLEOTIDE SEQUENCE</scope>
    <source>
        <strain evidence="4">H1576</strain>
    </source>
</reference>
<dbReference type="InterPro" id="IPR025230">
    <property type="entry name" value="DUF4172"/>
</dbReference>
<keyword evidence="2" id="KW-0547">Nucleotide-binding</keyword>
<organism evidence="4 5">
    <name type="scientific">Sulfurimonas aquatica</name>
    <dbReference type="NCBI Taxonomy" id="2672570"/>
    <lineage>
        <taxon>Bacteria</taxon>
        <taxon>Pseudomonadati</taxon>
        <taxon>Campylobacterota</taxon>
        <taxon>Epsilonproteobacteria</taxon>
        <taxon>Campylobacterales</taxon>
        <taxon>Sulfurimonadaceae</taxon>
        <taxon>Sulfurimonas</taxon>
    </lineage>
</organism>
<proteinExistence type="predicted"/>
<evidence type="ECO:0000259" key="3">
    <source>
        <dbReference type="PROSITE" id="PS51459"/>
    </source>
</evidence>
<accession>A0A975GD44</accession>
<feature type="binding site" evidence="2">
    <location>
        <begin position="211"/>
        <end position="218"/>
    </location>
    <ligand>
        <name>ATP</name>
        <dbReference type="ChEBI" id="CHEBI:30616"/>
    </ligand>
</feature>
<dbReference type="InterPro" id="IPR003812">
    <property type="entry name" value="Fido"/>
</dbReference>
<dbReference type="PANTHER" id="PTHR13504:SF33">
    <property type="entry name" value="FIC FAMILY PROTEIN"/>
    <property type="match status" value="1"/>
</dbReference>
<dbReference type="AlphaFoldDB" id="A0A975GD44"/>